<dbReference type="EMBL" id="PGTN01000067">
    <property type="protein sequence ID" value="PJF47105.1"/>
    <property type="molecule type" value="Genomic_DNA"/>
</dbReference>
<evidence type="ECO:0000313" key="2">
    <source>
        <dbReference type="EMBL" id="PJF47105.1"/>
    </source>
</evidence>
<dbReference type="GO" id="GO:0004029">
    <property type="term" value="F:aldehyde dehydrogenase (NAD+) activity"/>
    <property type="evidence" value="ECO:0007669"/>
    <property type="project" value="TreeGrafter"/>
</dbReference>
<accession>A0A2M8QBD4</accession>
<dbReference type="AlphaFoldDB" id="A0A2M8QBD4"/>
<organism evidence="2 3">
    <name type="scientific">Candidatus Thermofonsia Clade 3 bacterium</name>
    <dbReference type="NCBI Taxonomy" id="2364212"/>
    <lineage>
        <taxon>Bacteria</taxon>
        <taxon>Bacillati</taxon>
        <taxon>Chloroflexota</taxon>
        <taxon>Candidatus Thermofontia</taxon>
        <taxon>Candidatus Thermofonsia Clade 3</taxon>
    </lineage>
</organism>
<reference evidence="2 3" key="1">
    <citation type="submission" date="2017-11" db="EMBL/GenBank/DDBJ databases">
        <title>Evolution of Phototrophy in the Chloroflexi Phylum Driven by Horizontal Gene Transfer.</title>
        <authorList>
            <person name="Ward L.M."/>
            <person name="Hemp J."/>
            <person name="Shih P.M."/>
            <person name="Mcglynn S.E."/>
            <person name="Fischer W."/>
        </authorList>
    </citation>
    <scope>NUCLEOTIDE SEQUENCE [LARGE SCALE GENOMIC DNA]</scope>
    <source>
        <strain evidence="2">JP3_7</strain>
    </source>
</reference>
<dbReference type="GO" id="GO:0005737">
    <property type="term" value="C:cytoplasm"/>
    <property type="evidence" value="ECO:0007669"/>
    <property type="project" value="TreeGrafter"/>
</dbReference>
<dbReference type="Gene3D" id="3.40.50.720">
    <property type="entry name" value="NAD(P)-binding Rossmann-like Domain"/>
    <property type="match status" value="1"/>
</dbReference>
<comment type="caution">
    <text evidence="2">The sequence shown here is derived from an EMBL/GenBank/DDBJ whole genome shotgun (WGS) entry which is preliminary data.</text>
</comment>
<sequence>MKCCVLGATGFIGGQIARAAVARGWPVRAARRHPTNTGAIGDLSVEWVSADLRDARSLVAAMRDCEVLFHAAAAYPQDFRHIARAVDESRAEMQRVLDAVRAAGVRRVIYTSSFTTLARRFVPGMPPLDERDFYAPGTAHSAYYEAKLAMERLALAARDLEVVALLPTAVFGPGDVKPTTGRVIREAGRGRIPVYFDAVINCVDGRDVAASHLAAAERGRAGERYILGGHNLTMRELLETIDACQGVRRPRLHLARGLVRALVRLADALPFVNLPENFRTFEFWGPVSSRKAEVELGHAPRPFAETARDTLAWFGLLV</sequence>
<evidence type="ECO:0000259" key="1">
    <source>
        <dbReference type="Pfam" id="PF01370"/>
    </source>
</evidence>
<protein>
    <recommendedName>
        <fullName evidence="1">NAD-dependent epimerase/dehydratase domain-containing protein</fullName>
    </recommendedName>
</protein>
<dbReference type="PANTHER" id="PTHR48079">
    <property type="entry name" value="PROTEIN YEEZ"/>
    <property type="match status" value="1"/>
</dbReference>
<dbReference type="InterPro" id="IPR001509">
    <property type="entry name" value="Epimerase_deHydtase"/>
</dbReference>
<dbReference type="Pfam" id="PF01370">
    <property type="entry name" value="Epimerase"/>
    <property type="match status" value="1"/>
</dbReference>
<evidence type="ECO:0000313" key="3">
    <source>
        <dbReference type="Proteomes" id="UP000230790"/>
    </source>
</evidence>
<dbReference type="PANTHER" id="PTHR48079:SF6">
    <property type="entry name" value="NAD(P)-BINDING DOMAIN-CONTAINING PROTEIN-RELATED"/>
    <property type="match status" value="1"/>
</dbReference>
<name>A0A2M8QBD4_9CHLR</name>
<dbReference type="Proteomes" id="UP000230790">
    <property type="component" value="Unassembled WGS sequence"/>
</dbReference>
<proteinExistence type="predicted"/>
<dbReference type="InterPro" id="IPR036291">
    <property type="entry name" value="NAD(P)-bd_dom_sf"/>
</dbReference>
<gene>
    <name evidence="2" type="ORF">CUN48_10325</name>
</gene>
<feature type="domain" description="NAD-dependent epimerase/dehydratase" evidence="1">
    <location>
        <begin position="4"/>
        <end position="228"/>
    </location>
</feature>
<dbReference type="SUPFAM" id="SSF51735">
    <property type="entry name" value="NAD(P)-binding Rossmann-fold domains"/>
    <property type="match status" value="1"/>
</dbReference>
<dbReference type="InterPro" id="IPR051783">
    <property type="entry name" value="NAD(P)-dependent_oxidoreduct"/>
</dbReference>